<dbReference type="InterPro" id="IPR003718">
    <property type="entry name" value="OsmC/Ohr_fam"/>
</dbReference>
<dbReference type="Proteomes" id="UP000233398">
    <property type="component" value="Unassembled WGS sequence"/>
</dbReference>
<protein>
    <recommendedName>
        <fullName evidence="3">Osmotically inducible protein OsmC</fullName>
    </recommendedName>
</protein>
<evidence type="ECO:0008006" key="3">
    <source>
        <dbReference type="Google" id="ProtNLM"/>
    </source>
</evidence>
<dbReference type="InterPro" id="IPR036102">
    <property type="entry name" value="OsmC/Ohrsf"/>
</dbReference>
<proteinExistence type="predicted"/>
<dbReference type="EMBL" id="PISP01000001">
    <property type="protein sequence ID" value="PKD44131.1"/>
    <property type="molecule type" value="Genomic_DNA"/>
</dbReference>
<organism evidence="1 2">
    <name type="scientific">Rhodohalobacter barkolensis</name>
    <dbReference type="NCBI Taxonomy" id="2053187"/>
    <lineage>
        <taxon>Bacteria</taxon>
        <taxon>Pseudomonadati</taxon>
        <taxon>Balneolota</taxon>
        <taxon>Balneolia</taxon>
        <taxon>Balneolales</taxon>
        <taxon>Balneolaceae</taxon>
        <taxon>Rhodohalobacter</taxon>
    </lineage>
</organism>
<dbReference type="RefSeq" id="WP_101071422.1">
    <property type="nucleotide sequence ID" value="NZ_PISP01000001.1"/>
</dbReference>
<dbReference type="SUPFAM" id="SSF82784">
    <property type="entry name" value="OsmC-like"/>
    <property type="match status" value="1"/>
</dbReference>
<gene>
    <name evidence="1" type="ORF">CWD77_01280</name>
</gene>
<comment type="caution">
    <text evidence="1">The sequence shown here is derived from an EMBL/GenBank/DDBJ whole genome shotgun (WGS) entry which is preliminary data.</text>
</comment>
<dbReference type="PANTHER" id="PTHR35368">
    <property type="entry name" value="HYDROPEROXIDE REDUCTASE"/>
    <property type="match status" value="1"/>
</dbReference>
<dbReference type="PANTHER" id="PTHR35368:SF1">
    <property type="entry name" value="HYDROPEROXIDE REDUCTASE"/>
    <property type="match status" value="1"/>
</dbReference>
<accession>A0A2N0VIW4</accession>
<reference evidence="1 2" key="1">
    <citation type="submission" date="2017-11" db="EMBL/GenBank/DDBJ databases">
        <title>Rhodohalobacter 15182 sp. nov., isolated from a salt lake.</title>
        <authorList>
            <person name="Han S."/>
        </authorList>
    </citation>
    <scope>NUCLEOTIDE SEQUENCE [LARGE SCALE GENOMIC DNA]</scope>
    <source>
        <strain evidence="1 2">15182</strain>
    </source>
</reference>
<evidence type="ECO:0000313" key="2">
    <source>
        <dbReference type="Proteomes" id="UP000233398"/>
    </source>
</evidence>
<dbReference type="Pfam" id="PF02566">
    <property type="entry name" value="OsmC"/>
    <property type="match status" value="1"/>
</dbReference>
<keyword evidence="2" id="KW-1185">Reference proteome</keyword>
<dbReference type="Gene3D" id="3.30.300.20">
    <property type="match status" value="1"/>
</dbReference>
<dbReference type="InterPro" id="IPR015946">
    <property type="entry name" value="KH_dom-like_a/b"/>
</dbReference>
<evidence type="ECO:0000313" key="1">
    <source>
        <dbReference type="EMBL" id="PKD44131.1"/>
    </source>
</evidence>
<dbReference type="AlphaFoldDB" id="A0A2N0VIW4"/>
<dbReference type="InterPro" id="IPR052924">
    <property type="entry name" value="OsmC/Ohr_hydroprdx_reductase"/>
</dbReference>
<name>A0A2N0VIW4_9BACT</name>
<dbReference type="OrthoDB" id="9791538at2"/>
<sequence length="174" mass="19254">MADPATIKNAFERNRKAVKLKPNLGKSTAVTKVRLFDGTTCEVEHKHWSFKVDIGKSEGGNDAGPGPGILERGALGSCLAIAYSQQAALKNVPIDRLEIIIESDMDARGMLGIDDRSPGFKKLRYKVFIESPAEESEIMEVIEIADKISPVLDDFKRAIPVSREVILREKEMQE</sequence>